<comment type="caution">
    <text evidence="1">The sequence shown here is derived from an EMBL/GenBank/DDBJ whole genome shotgun (WGS) entry which is preliminary data.</text>
</comment>
<sequence>MFIVVPRVDGIYFKPNCFIYHATIHDYALFRFAHLRNKK</sequence>
<reference evidence="1 2" key="1">
    <citation type="journal article" date="2012" name="J. Bacteriol.">
        <title>Genome sequence of the cycloprodigiosin-producing bacterial strain Pseudoalteromonas rubra ATCC 29570(T).</title>
        <authorList>
            <person name="Xie B.B."/>
            <person name="Shu Y.L."/>
            <person name="Qin Q.L."/>
            <person name="Rong J.C."/>
            <person name="Zhang X.Y."/>
            <person name="Chen X.L."/>
            <person name="Zhou B.C."/>
            <person name="Zhang Y.Z."/>
        </authorList>
    </citation>
    <scope>NUCLEOTIDE SEQUENCE [LARGE SCALE GENOMIC DNA]</scope>
    <source>
        <strain evidence="1 2">DSM 6842</strain>
    </source>
</reference>
<dbReference type="AlphaFoldDB" id="A0A8T0C4F1"/>
<evidence type="ECO:0000313" key="2">
    <source>
        <dbReference type="Proteomes" id="UP000016480"/>
    </source>
</evidence>
<gene>
    <name evidence="1" type="ORF">PRUB_a6003</name>
</gene>
<organism evidence="1 2">
    <name type="scientific">Pseudoalteromonas rubra</name>
    <dbReference type="NCBI Taxonomy" id="43658"/>
    <lineage>
        <taxon>Bacteria</taxon>
        <taxon>Pseudomonadati</taxon>
        <taxon>Pseudomonadota</taxon>
        <taxon>Gammaproteobacteria</taxon>
        <taxon>Alteromonadales</taxon>
        <taxon>Pseudoalteromonadaceae</taxon>
        <taxon>Pseudoalteromonas</taxon>
    </lineage>
</organism>
<accession>A0A8T0C4F1</accession>
<dbReference type="EMBL" id="AHCD03000036">
    <property type="protein sequence ID" value="KAF7785500.1"/>
    <property type="molecule type" value="Genomic_DNA"/>
</dbReference>
<name>A0A8T0C4F1_9GAMM</name>
<dbReference type="Proteomes" id="UP000016480">
    <property type="component" value="Unassembled WGS sequence"/>
</dbReference>
<proteinExistence type="predicted"/>
<protein>
    <submittedName>
        <fullName evidence="1">Uncharacterized protein</fullName>
    </submittedName>
</protein>
<evidence type="ECO:0000313" key="1">
    <source>
        <dbReference type="EMBL" id="KAF7785500.1"/>
    </source>
</evidence>